<dbReference type="GO" id="GO:0004497">
    <property type="term" value="F:monooxygenase activity"/>
    <property type="evidence" value="ECO:0007669"/>
    <property type="project" value="UniProtKB-KW"/>
</dbReference>
<protein>
    <submittedName>
        <fullName evidence="2">Monooxygenase FAD-binding protein</fullName>
        <ecNumber evidence="2">1.97.-.-</ecNumber>
    </submittedName>
</protein>
<dbReference type="PANTHER" id="PTHR42685:SF22">
    <property type="entry name" value="CONDITIONED MEDIUM FACTOR RECEPTOR 1"/>
    <property type="match status" value="1"/>
</dbReference>
<dbReference type="InterPro" id="IPR002938">
    <property type="entry name" value="FAD-bd"/>
</dbReference>
<accession>A0ABN7RPI8</accession>
<dbReference type="PRINTS" id="PR00420">
    <property type="entry name" value="RNGMNOXGNASE"/>
</dbReference>
<proteinExistence type="predicted"/>
<keyword evidence="3" id="KW-1185">Reference proteome</keyword>
<gene>
    <name evidence="2" type="primary">txxe-39</name>
    <name evidence="2" type="ORF">TXXE_02650</name>
</gene>
<dbReference type="Pfam" id="PF01494">
    <property type="entry name" value="FAD_binding_3"/>
    <property type="match status" value="1"/>
</dbReference>
<dbReference type="PANTHER" id="PTHR42685">
    <property type="entry name" value="GERANYLGERANYL DIPHOSPHATE REDUCTASE"/>
    <property type="match status" value="1"/>
</dbReference>
<feature type="domain" description="FAD-binding" evidence="1">
    <location>
        <begin position="9"/>
        <end position="302"/>
    </location>
</feature>
<dbReference type="InterPro" id="IPR036188">
    <property type="entry name" value="FAD/NAD-bd_sf"/>
</dbReference>
<comment type="caution">
    <text evidence="2">The sequence shown here is derived from an EMBL/GenBank/DDBJ whole genome shotgun (WGS) entry which is preliminary data.</text>
</comment>
<evidence type="ECO:0000313" key="3">
    <source>
        <dbReference type="Proteomes" id="UP000681526"/>
    </source>
</evidence>
<dbReference type="EMBL" id="CAJRAY010000015">
    <property type="protein sequence ID" value="CAG5078930.1"/>
    <property type="molecule type" value="Genomic_DNA"/>
</dbReference>
<dbReference type="Gene3D" id="3.50.50.60">
    <property type="entry name" value="FAD/NAD(P)-binding domain"/>
    <property type="match status" value="1"/>
</dbReference>
<evidence type="ECO:0000313" key="2">
    <source>
        <dbReference type="EMBL" id="CAG5078930.1"/>
    </source>
</evidence>
<dbReference type="Proteomes" id="UP000681526">
    <property type="component" value="Unassembled WGS sequence"/>
</dbReference>
<name>A0ABN7RPI8_THEXY</name>
<reference evidence="2 3" key="1">
    <citation type="submission" date="2021-04" db="EMBL/GenBank/DDBJ databases">
        <authorList>
            <person name="Rakotoarivonina H."/>
        </authorList>
    </citation>
    <scope>NUCLEOTIDE SEQUENCE [LARGE SCALE GENOMIC DNA]</scope>
    <source>
        <strain evidence="2 3">XE</strain>
    </source>
</reference>
<keyword evidence="2" id="KW-0560">Oxidoreductase</keyword>
<evidence type="ECO:0000259" key="1">
    <source>
        <dbReference type="Pfam" id="PF01494"/>
    </source>
</evidence>
<sequence length="385" mass="40399">MMRLADKTVDAVVIGGGPGGSAAARALAAAGWETIVLERRAFPRHKVCGEFLSPEAKTTLRELGLEDAVNGLSPVRIERVRLSAAGGRPLDVPLPGAALGISRRELDAALLDGARRAGAEVREGIRAAGIRREGGIYAVDTKGNGAAGTVHARVVVGAWGAGARKAFADPRAARTGASRLLGVKVHFEGIPVIPVTELYAFRGGYLGLSPVPGGRVNAAALLDPRAFGGGESSALAWIAAAARRHPELARRLEGARPVPGTEAAVSPVMLDRRPLAWSGCPLVGDAALRIPPLCGDGMSIALRSGLVCARLADRRLRGDMTDDAWRREYERFFRRECAGALRLGRLLQTVLGRPGAARLLLAIGHAAPEWAVAVVRRTRLAEPGS</sequence>
<dbReference type="SUPFAM" id="SSF51905">
    <property type="entry name" value="FAD/NAD(P)-binding domain"/>
    <property type="match status" value="1"/>
</dbReference>
<organism evidence="2 3">
    <name type="scientific">Thermobacillus xylanilyticus</name>
    <dbReference type="NCBI Taxonomy" id="76633"/>
    <lineage>
        <taxon>Bacteria</taxon>
        <taxon>Bacillati</taxon>
        <taxon>Bacillota</taxon>
        <taxon>Bacilli</taxon>
        <taxon>Bacillales</taxon>
        <taxon>Paenibacillaceae</taxon>
        <taxon>Thermobacillus</taxon>
    </lineage>
</organism>
<dbReference type="InterPro" id="IPR050407">
    <property type="entry name" value="Geranylgeranyl_reductase"/>
</dbReference>
<keyword evidence="2" id="KW-0503">Monooxygenase</keyword>
<dbReference type="EC" id="1.97.-.-" evidence="2"/>